<feature type="binding site" evidence="5">
    <location>
        <position position="336"/>
    </location>
    <ligand>
        <name>substrate</name>
    </ligand>
</feature>
<evidence type="ECO:0000256" key="6">
    <source>
        <dbReference type="NCBIfam" id="TIGR01048"/>
    </source>
</evidence>
<dbReference type="HAMAP" id="MF_02120">
    <property type="entry name" value="LysA"/>
    <property type="match status" value="1"/>
</dbReference>
<proteinExistence type="inferred from homology"/>
<dbReference type="Gene3D" id="2.40.37.10">
    <property type="entry name" value="Lyase, Ornithine Decarboxylase, Chain A, domain 1"/>
    <property type="match status" value="1"/>
</dbReference>
<dbReference type="CDD" id="cd06828">
    <property type="entry name" value="PLPDE_III_DapDC"/>
    <property type="match status" value="1"/>
</dbReference>
<evidence type="ECO:0000256" key="7">
    <source>
        <dbReference type="RuleBase" id="RU003738"/>
    </source>
</evidence>
<comment type="pathway">
    <text evidence="5 7">Amino-acid biosynthesis; L-lysine biosynthesis via DAP pathway; L-lysine from DL-2,6-diaminopimelate: step 1/1.</text>
</comment>
<evidence type="ECO:0000313" key="10">
    <source>
        <dbReference type="Proteomes" id="UP000325292"/>
    </source>
</evidence>
<dbReference type="SUPFAM" id="SSF50621">
    <property type="entry name" value="Alanine racemase C-terminal domain-like"/>
    <property type="match status" value="1"/>
</dbReference>
<dbReference type="InterPro" id="IPR022644">
    <property type="entry name" value="De-COase2_N"/>
</dbReference>
<dbReference type="PANTHER" id="PTHR43727">
    <property type="entry name" value="DIAMINOPIMELATE DECARBOXYLASE"/>
    <property type="match status" value="1"/>
</dbReference>
<evidence type="ECO:0000259" key="8">
    <source>
        <dbReference type="Pfam" id="PF02784"/>
    </source>
</evidence>
<keyword evidence="5 7" id="KW-0457">Lysine biosynthesis</keyword>
<dbReference type="InterPro" id="IPR029066">
    <property type="entry name" value="PLP-binding_barrel"/>
</dbReference>
<keyword evidence="2 5" id="KW-0210">Decarboxylase</keyword>
<comment type="similarity">
    <text evidence="5">Belongs to the Orn/Lys/Arg decarboxylase class-II family. LysA subfamily.</text>
</comment>
<dbReference type="PRINTS" id="PR01181">
    <property type="entry name" value="DAPDCRBXLASE"/>
</dbReference>
<feature type="domain" description="Orn/DAP/Arg decarboxylase 2 N-terminal" evidence="8">
    <location>
        <begin position="48"/>
        <end position="303"/>
    </location>
</feature>
<keyword evidence="5" id="KW-0028">Amino-acid biosynthesis</keyword>
<protein>
    <recommendedName>
        <fullName evidence="5 6">Diaminopimelate decarboxylase</fullName>
        <shortName evidence="5">DAP decarboxylase</shortName>
        <shortName evidence="5">DAPDC</shortName>
        <ecNumber evidence="5 6">4.1.1.20</ecNumber>
    </recommendedName>
</protein>
<comment type="catalytic activity">
    <reaction evidence="5 7">
        <text>meso-2,6-diaminopimelate + H(+) = L-lysine + CO2</text>
        <dbReference type="Rhea" id="RHEA:15101"/>
        <dbReference type="ChEBI" id="CHEBI:15378"/>
        <dbReference type="ChEBI" id="CHEBI:16526"/>
        <dbReference type="ChEBI" id="CHEBI:32551"/>
        <dbReference type="ChEBI" id="CHEBI:57791"/>
        <dbReference type="EC" id="4.1.1.20"/>
    </reaction>
</comment>
<comment type="function">
    <text evidence="5">Specifically catalyzes the decarboxylation of meso-diaminopimelate (meso-DAP) to L-lysine.</text>
</comment>
<feature type="binding site" evidence="5">
    <location>
        <position position="255"/>
    </location>
    <ligand>
        <name>pyridoxal 5'-phosphate</name>
        <dbReference type="ChEBI" id="CHEBI:597326"/>
    </ligand>
</feature>
<dbReference type="InterPro" id="IPR000183">
    <property type="entry name" value="Orn/DAP/Arg_de-COase"/>
</dbReference>
<dbReference type="InterPro" id="IPR009006">
    <property type="entry name" value="Ala_racemase/Decarboxylase_C"/>
</dbReference>
<dbReference type="Gene3D" id="3.20.20.10">
    <property type="entry name" value="Alanine racemase"/>
    <property type="match status" value="1"/>
</dbReference>
<comment type="subunit">
    <text evidence="5">Homodimer.</text>
</comment>
<keyword evidence="10" id="KW-1185">Reference proteome</keyword>
<accession>A0ABM6RVW2</accession>
<feature type="binding site" evidence="5">
    <location>
        <position position="395"/>
    </location>
    <ligand>
        <name>substrate</name>
    </ligand>
</feature>
<dbReference type="NCBIfam" id="TIGR01048">
    <property type="entry name" value="lysA"/>
    <property type="match status" value="1"/>
</dbReference>
<name>A0ABM6RVW2_9FIRM</name>
<dbReference type="PRINTS" id="PR01179">
    <property type="entry name" value="ODADCRBXLASE"/>
</dbReference>
<dbReference type="SUPFAM" id="SSF51419">
    <property type="entry name" value="PLP-binding barrel"/>
    <property type="match status" value="1"/>
</dbReference>
<evidence type="ECO:0000256" key="3">
    <source>
        <dbReference type="ARBA" id="ARBA00022898"/>
    </source>
</evidence>
<keyword evidence="3 5" id="KW-0663">Pyridoxal phosphate</keyword>
<dbReference type="Proteomes" id="UP000325292">
    <property type="component" value="Chromosome"/>
</dbReference>
<keyword evidence="4 5" id="KW-0456">Lyase</keyword>
<comment type="cofactor">
    <cofactor evidence="1 5 7">
        <name>pyridoxal 5'-phosphate</name>
        <dbReference type="ChEBI" id="CHEBI:597326"/>
    </cofactor>
</comment>
<dbReference type="Pfam" id="PF02784">
    <property type="entry name" value="Orn_Arg_deC_N"/>
    <property type="match status" value="1"/>
</dbReference>
<evidence type="ECO:0000313" key="9">
    <source>
        <dbReference type="EMBL" id="AUW95446.1"/>
    </source>
</evidence>
<reference evidence="9 10" key="1">
    <citation type="journal article" date="2019" name="Sci. Rep.">
        <title>Sulfobacillus thermotolerans: new insights into resistance and metabolic capacities of acidophilic chemolithotrophs.</title>
        <authorList>
            <person name="Panyushkina A.E."/>
            <person name="Babenko V.V."/>
            <person name="Nikitina A.S."/>
            <person name="Selezneva O.V."/>
            <person name="Tsaplina I.A."/>
            <person name="Letarova M.A."/>
            <person name="Kostryukova E.S."/>
            <person name="Letarov A.V."/>
        </authorList>
    </citation>
    <scope>NUCLEOTIDE SEQUENCE [LARGE SCALE GENOMIC DNA]</scope>
    <source>
        <strain evidence="9 10">Kr1</strain>
    </source>
</reference>
<evidence type="ECO:0000256" key="2">
    <source>
        <dbReference type="ARBA" id="ARBA00022793"/>
    </source>
</evidence>
<evidence type="ECO:0000256" key="5">
    <source>
        <dbReference type="HAMAP-Rule" id="MF_02120"/>
    </source>
</evidence>
<feature type="modified residue" description="N6-(pyridoxal phosphate)lysine" evidence="5">
    <location>
        <position position="73"/>
    </location>
</feature>
<organism evidence="9 10">
    <name type="scientific">Sulfobacillus thermotolerans</name>
    <dbReference type="NCBI Taxonomy" id="338644"/>
    <lineage>
        <taxon>Bacteria</taxon>
        <taxon>Bacillati</taxon>
        <taxon>Bacillota</taxon>
        <taxon>Clostridia</taxon>
        <taxon>Eubacteriales</taxon>
        <taxon>Clostridiales Family XVII. Incertae Sedis</taxon>
        <taxon>Sulfobacillus</taxon>
    </lineage>
</organism>
<dbReference type="InterPro" id="IPR002986">
    <property type="entry name" value="DAP_deCOOHase_LysA"/>
</dbReference>
<gene>
    <name evidence="5" type="primary">lysA</name>
    <name evidence="9" type="ORF">BXT84_06480</name>
</gene>
<evidence type="ECO:0000256" key="4">
    <source>
        <dbReference type="ARBA" id="ARBA00023239"/>
    </source>
</evidence>
<dbReference type="EMBL" id="CP019454">
    <property type="protein sequence ID" value="AUW95446.1"/>
    <property type="molecule type" value="Genomic_DNA"/>
</dbReference>
<feature type="binding site" evidence="5">
    <location>
        <position position="299"/>
    </location>
    <ligand>
        <name>substrate</name>
    </ligand>
</feature>
<dbReference type="PANTHER" id="PTHR43727:SF2">
    <property type="entry name" value="GROUP IV DECARBOXYLASE"/>
    <property type="match status" value="1"/>
</dbReference>
<feature type="binding site" evidence="5">
    <location>
        <begin position="296"/>
        <end position="299"/>
    </location>
    <ligand>
        <name>pyridoxal 5'-phosphate</name>
        <dbReference type="ChEBI" id="CHEBI:597326"/>
    </ligand>
</feature>
<sequence>MPSARRIGLFPDTYTIDDRYHISIGGLPIRQLAQEFGTPLYVLDYETLRHRIRSFQQALQDMNPPGQAFYAGKAFLTKAMAGFLEQQHMGLDVVSGGELYTALEGGMNPSRIIFHGNVKTDEEIRFGLLRGVGYFVVDSLAELEAISRIAKEVDKPAPILLRLTPGIEAHTHAFIQTGQFDSKFGFAMQDGIHEVALQRALTLPYLELKGFHAHIGSQIFDEDPFVHNAQRLMEFMHDALERYHYWPEVVDIGGGFGVQYGPDDDPPQVSRILARVNDAMQRMTPHGYAVPTVFIEPGRAIVAEAGVTIYQVGATKTVPGGKRYAAVDGGMGDNIRPALYQASYTAQVDGKNPEDRALYTIAGRYCESGDILVKDIPLPPIEPGDYVVVFGTGAYNFAMASNYNRVPRPAVVLVYNGQASLWVKRESYEDMAHNDLPWQDPEEGLWR</sequence>
<dbReference type="EC" id="4.1.1.20" evidence="5 6"/>
<feature type="binding site" evidence="5">
    <location>
        <position position="367"/>
    </location>
    <ligand>
        <name>substrate</name>
    </ligand>
</feature>
<feature type="binding site" evidence="5">
    <location>
        <position position="395"/>
    </location>
    <ligand>
        <name>pyridoxal 5'-phosphate</name>
        <dbReference type="ChEBI" id="CHEBI:597326"/>
    </ligand>
</feature>
<feature type="binding site" evidence="5">
    <location>
        <position position="340"/>
    </location>
    <ligand>
        <name>substrate</name>
    </ligand>
</feature>
<evidence type="ECO:0000256" key="1">
    <source>
        <dbReference type="ARBA" id="ARBA00001933"/>
    </source>
</evidence>